<dbReference type="AlphaFoldDB" id="A0AAV6TNJ0"/>
<feature type="non-terminal residue" evidence="2">
    <location>
        <position position="1"/>
    </location>
</feature>
<gene>
    <name evidence="2" type="ORF">JTE90_018649</name>
</gene>
<reference evidence="2 3" key="1">
    <citation type="journal article" date="2022" name="Nat. Ecol. Evol.">
        <title>A masculinizing supergene underlies an exaggerated male reproductive morph in a spider.</title>
        <authorList>
            <person name="Hendrickx F."/>
            <person name="De Corte Z."/>
            <person name="Sonet G."/>
            <person name="Van Belleghem S.M."/>
            <person name="Kostlbacher S."/>
            <person name="Vangestel C."/>
        </authorList>
    </citation>
    <scope>NUCLEOTIDE SEQUENCE [LARGE SCALE GENOMIC DNA]</scope>
    <source>
        <strain evidence="2">W744_W776</strain>
    </source>
</reference>
<sequence length="342" mass="37391">RKLSGTRRTPKNRLSGMPPSITPGGALGSPRCESPQKNAFRSQRTPKGHKGGAQRKSLSKQRSRASWRCFSRMQRNPVHGKGSDTLCAPGGVSHDVEGVLSWSSSSRKNFKGLTADSGNPPFGMDCTGLARESSRGHSPTRRTRALTDELEDLEFQFDDLRETRRKLGIWVTALPPVAPEGVNKKIEKFTDQVNRVFGLYLQTIADLDVSKGSSTQPLKDAFAAYGGKDGDMLPHKYVRLMTALQKDIYESNPELKPRVGGALYTHWGRGECPKDEEASVVGVMSASETSRMGGSSDFVCVQPDPIHPNPKIISKGRTIQMITYSSALSGTWARRVDSATCP</sequence>
<dbReference type="Proteomes" id="UP000827092">
    <property type="component" value="Unassembled WGS sequence"/>
</dbReference>
<evidence type="ECO:0000313" key="2">
    <source>
        <dbReference type="EMBL" id="KAG8173449.1"/>
    </source>
</evidence>
<proteinExistence type="predicted"/>
<name>A0AAV6TNJ0_9ARAC</name>
<feature type="compositionally biased region" description="Basic residues" evidence="1">
    <location>
        <begin position="44"/>
        <end position="65"/>
    </location>
</feature>
<protein>
    <submittedName>
        <fullName evidence="2">Uncharacterized protein</fullName>
    </submittedName>
</protein>
<keyword evidence="3" id="KW-1185">Reference proteome</keyword>
<accession>A0AAV6TNJ0</accession>
<dbReference type="EMBL" id="JAFNEN010001760">
    <property type="protein sequence ID" value="KAG8173449.1"/>
    <property type="molecule type" value="Genomic_DNA"/>
</dbReference>
<evidence type="ECO:0000256" key="1">
    <source>
        <dbReference type="SAM" id="MobiDB-lite"/>
    </source>
</evidence>
<organism evidence="2 3">
    <name type="scientific">Oedothorax gibbosus</name>
    <dbReference type="NCBI Taxonomy" id="931172"/>
    <lineage>
        <taxon>Eukaryota</taxon>
        <taxon>Metazoa</taxon>
        <taxon>Ecdysozoa</taxon>
        <taxon>Arthropoda</taxon>
        <taxon>Chelicerata</taxon>
        <taxon>Arachnida</taxon>
        <taxon>Araneae</taxon>
        <taxon>Araneomorphae</taxon>
        <taxon>Entelegynae</taxon>
        <taxon>Araneoidea</taxon>
        <taxon>Linyphiidae</taxon>
        <taxon>Erigoninae</taxon>
        <taxon>Oedothorax</taxon>
    </lineage>
</organism>
<feature type="region of interest" description="Disordered" evidence="1">
    <location>
        <begin position="1"/>
        <end position="66"/>
    </location>
</feature>
<comment type="caution">
    <text evidence="2">The sequence shown here is derived from an EMBL/GenBank/DDBJ whole genome shotgun (WGS) entry which is preliminary data.</text>
</comment>
<feature type="compositionally biased region" description="Basic residues" evidence="1">
    <location>
        <begin position="1"/>
        <end position="11"/>
    </location>
</feature>
<evidence type="ECO:0000313" key="3">
    <source>
        <dbReference type="Proteomes" id="UP000827092"/>
    </source>
</evidence>